<reference evidence="1" key="1">
    <citation type="submission" date="2020-11" db="EMBL/GenBank/DDBJ databases">
        <title>Complete genome sequence of a novel pathogenic Methylobacterium strain isolated from rice in Vietnam.</title>
        <authorList>
            <person name="Lai K."/>
            <person name="Okazaki S."/>
            <person name="Higashi K."/>
            <person name="Mori H."/>
            <person name="Toyoda A."/>
            <person name="Kurokawa K."/>
        </authorList>
    </citation>
    <scope>NUCLEOTIDE SEQUENCE</scope>
    <source>
        <strain evidence="1">VL1</strain>
    </source>
</reference>
<name>A0A8H8WSK8_9HYPH</name>
<proteinExistence type="predicted"/>
<sequence length="199" mass="21849">MTASTPLQVDLGLSPAERLAAEARLSSEAVRVLAALRRTADSWPEDGDQDGYRWAEVMLGRPPSGISKGLYGECVEELTHRGLYRPLGEDFGRVWRSSTPIATATTREADLPAKTLKILGLLRDRATYFIEPAGNGSEWVTVSRHAGHLRSLTDSAYREHVEALIVVGAVRRPSGAIPQFDNEHFLEVRREIGTIGTDV</sequence>
<gene>
    <name evidence="1" type="ORF">mvi_20180</name>
</gene>
<evidence type="ECO:0000313" key="2">
    <source>
        <dbReference type="Proteomes" id="UP000663508"/>
    </source>
</evidence>
<organism evidence="1 2">
    <name type="scientific">Methylobacterium indicum</name>
    <dbReference type="NCBI Taxonomy" id="1775910"/>
    <lineage>
        <taxon>Bacteria</taxon>
        <taxon>Pseudomonadati</taxon>
        <taxon>Pseudomonadota</taxon>
        <taxon>Alphaproteobacteria</taxon>
        <taxon>Hyphomicrobiales</taxon>
        <taxon>Methylobacteriaceae</taxon>
        <taxon>Methylobacterium</taxon>
    </lineage>
</organism>
<evidence type="ECO:0000313" key="1">
    <source>
        <dbReference type="EMBL" id="BCM83557.1"/>
    </source>
</evidence>
<protein>
    <submittedName>
        <fullName evidence="1">Uncharacterized protein</fullName>
    </submittedName>
</protein>
<dbReference type="EMBL" id="AP024145">
    <property type="protein sequence ID" value="BCM83557.1"/>
    <property type="molecule type" value="Genomic_DNA"/>
</dbReference>
<dbReference type="AlphaFoldDB" id="A0A8H8WSK8"/>
<dbReference type="RefSeq" id="WP_207182545.1">
    <property type="nucleotide sequence ID" value="NZ_AP024145.1"/>
</dbReference>
<dbReference type="Proteomes" id="UP000663508">
    <property type="component" value="Chromosome"/>
</dbReference>
<dbReference type="KEGG" id="mind:mvi_20180"/>
<accession>A0A8H8WSK8</accession>